<reference evidence="2" key="1">
    <citation type="submission" date="2018-05" db="EMBL/GenBank/DDBJ databases">
        <authorList>
            <person name="Lanie J.A."/>
            <person name="Ng W.-L."/>
            <person name="Kazmierczak K.M."/>
            <person name="Andrzejewski T.M."/>
            <person name="Davidsen T.M."/>
            <person name="Wayne K.J."/>
            <person name="Tettelin H."/>
            <person name="Glass J.I."/>
            <person name="Rusch D."/>
            <person name="Podicherti R."/>
            <person name="Tsui H.-C.T."/>
            <person name="Winkler M.E."/>
        </authorList>
    </citation>
    <scope>NUCLEOTIDE SEQUENCE</scope>
</reference>
<sequence>SVKSENIKDFVSQNDINGALVGSASLDPKSFVAIVSESQI</sequence>
<dbReference type="PROSITE" id="PS51440">
    <property type="entry name" value="TIM_2"/>
    <property type="match status" value="1"/>
</dbReference>
<evidence type="ECO:0000313" key="2">
    <source>
        <dbReference type="EMBL" id="SVE45349.1"/>
    </source>
</evidence>
<dbReference type="InterPro" id="IPR000652">
    <property type="entry name" value="Triosephosphate_isomerase"/>
</dbReference>
<evidence type="ECO:0008006" key="3">
    <source>
        <dbReference type="Google" id="ProtNLM"/>
    </source>
</evidence>
<dbReference type="Gene3D" id="3.20.20.70">
    <property type="entry name" value="Aldolase class I"/>
    <property type="match status" value="1"/>
</dbReference>
<organism evidence="2">
    <name type="scientific">marine metagenome</name>
    <dbReference type="NCBI Taxonomy" id="408172"/>
    <lineage>
        <taxon>unclassified sequences</taxon>
        <taxon>metagenomes</taxon>
        <taxon>ecological metagenomes</taxon>
    </lineage>
</organism>
<feature type="non-terminal residue" evidence="2">
    <location>
        <position position="1"/>
    </location>
</feature>
<keyword evidence="1" id="KW-0413">Isomerase</keyword>
<protein>
    <recommendedName>
        <fullName evidence="3">Triose-phosphate isomerase</fullName>
    </recommendedName>
</protein>
<dbReference type="Pfam" id="PF00121">
    <property type="entry name" value="TIM"/>
    <property type="match status" value="1"/>
</dbReference>
<accession>A0A383DM02</accession>
<gene>
    <name evidence="2" type="ORF">METZ01_LOCUS498203</name>
</gene>
<proteinExistence type="predicted"/>
<evidence type="ECO:0000256" key="1">
    <source>
        <dbReference type="ARBA" id="ARBA00023235"/>
    </source>
</evidence>
<dbReference type="EMBL" id="UINC01218365">
    <property type="protein sequence ID" value="SVE45349.1"/>
    <property type="molecule type" value="Genomic_DNA"/>
</dbReference>
<dbReference type="InterPro" id="IPR035990">
    <property type="entry name" value="TIM_sf"/>
</dbReference>
<dbReference type="SUPFAM" id="SSF51351">
    <property type="entry name" value="Triosephosphate isomerase (TIM)"/>
    <property type="match status" value="1"/>
</dbReference>
<dbReference type="AlphaFoldDB" id="A0A383DM02"/>
<dbReference type="InterPro" id="IPR013785">
    <property type="entry name" value="Aldolase_TIM"/>
</dbReference>
<dbReference type="GO" id="GO:0004807">
    <property type="term" value="F:triose-phosphate isomerase activity"/>
    <property type="evidence" value="ECO:0007669"/>
    <property type="project" value="InterPro"/>
</dbReference>
<name>A0A383DM02_9ZZZZ</name>